<dbReference type="InterPro" id="IPR012340">
    <property type="entry name" value="NA-bd_OB-fold"/>
</dbReference>
<dbReference type="PANTHER" id="PTHR47165:SF4">
    <property type="entry name" value="OS03G0429900 PROTEIN"/>
    <property type="match status" value="1"/>
</dbReference>
<evidence type="ECO:0000256" key="3">
    <source>
        <dbReference type="ARBA" id="ARBA00022771"/>
    </source>
</evidence>
<keyword evidence="8" id="KW-1185">Reference proteome</keyword>
<dbReference type="Proteomes" id="UP001497457">
    <property type="component" value="Chromosome 6rd"/>
</dbReference>
<name>A0ABC9FCS8_9POAL</name>
<reference evidence="8" key="1">
    <citation type="submission" date="2024-06" db="EMBL/GenBank/DDBJ databases">
        <authorList>
            <person name="Ryan C."/>
        </authorList>
    </citation>
    <scope>NUCLEOTIDE SEQUENCE [LARGE SCALE GENOMIC DNA]</scope>
</reference>
<dbReference type="PANTHER" id="PTHR47165">
    <property type="entry name" value="OS03G0429900 PROTEIN"/>
    <property type="match status" value="1"/>
</dbReference>
<protein>
    <recommendedName>
        <fullName evidence="6">Replication factor A C-terminal domain-containing protein</fullName>
    </recommendedName>
</protein>
<dbReference type="Gene3D" id="2.40.50.140">
    <property type="entry name" value="Nucleic acid-binding proteins"/>
    <property type="match status" value="1"/>
</dbReference>
<dbReference type="GO" id="GO:0003677">
    <property type="term" value="F:DNA binding"/>
    <property type="evidence" value="ECO:0007669"/>
    <property type="project" value="UniProtKB-KW"/>
</dbReference>
<dbReference type="EMBL" id="OZ075116">
    <property type="protein sequence ID" value="CAL5073318.1"/>
    <property type="molecule type" value="Genomic_DNA"/>
</dbReference>
<keyword evidence="3" id="KW-0863">Zinc-finger</keyword>
<feature type="domain" description="Replication factor A C-terminal" evidence="6">
    <location>
        <begin position="7"/>
        <end position="97"/>
    </location>
</feature>
<evidence type="ECO:0000313" key="7">
    <source>
        <dbReference type="EMBL" id="CAL5073318.1"/>
    </source>
</evidence>
<evidence type="ECO:0000313" key="8">
    <source>
        <dbReference type="Proteomes" id="UP001497457"/>
    </source>
</evidence>
<evidence type="ECO:0000256" key="2">
    <source>
        <dbReference type="ARBA" id="ARBA00022723"/>
    </source>
</evidence>
<dbReference type="AlphaFoldDB" id="A0ABC9FCS8"/>
<dbReference type="Pfam" id="PF08646">
    <property type="entry name" value="Rep_fac-A_C"/>
    <property type="match status" value="1"/>
</dbReference>
<evidence type="ECO:0000259" key="6">
    <source>
        <dbReference type="Pfam" id="PF08646"/>
    </source>
</evidence>
<dbReference type="InterPro" id="IPR047192">
    <property type="entry name" value="Euk_RPA1_DBD_C"/>
</dbReference>
<dbReference type="GO" id="GO:0008270">
    <property type="term" value="F:zinc ion binding"/>
    <property type="evidence" value="ECO:0007669"/>
    <property type="project" value="UniProtKB-KW"/>
</dbReference>
<accession>A0ABC9FCS8</accession>
<evidence type="ECO:0000256" key="4">
    <source>
        <dbReference type="ARBA" id="ARBA00022833"/>
    </source>
</evidence>
<keyword evidence="5" id="KW-0238">DNA-binding</keyword>
<reference evidence="7 8" key="2">
    <citation type="submission" date="2024-10" db="EMBL/GenBank/DDBJ databases">
        <authorList>
            <person name="Ryan C."/>
        </authorList>
    </citation>
    <scope>NUCLEOTIDE SEQUENCE [LARGE SCALE GENOMIC DNA]</scope>
</reference>
<dbReference type="InterPro" id="IPR013955">
    <property type="entry name" value="Rep_factor-A_C"/>
</dbReference>
<organism evidence="7 8">
    <name type="scientific">Urochloa decumbens</name>
    <dbReference type="NCBI Taxonomy" id="240449"/>
    <lineage>
        <taxon>Eukaryota</taxon>
        <taxon>Viridiplantae</taxon>
        <taxon>Streptophyta</taxon>
        <taxon>Embryophyta</taxon>
        <taxon>Tracheophyta</taxon>
        <taxon>Spermatophyta</taxon>
        <taxon>Magnoliopsida</taxon>
        <taxon>Liliopsida</taxon>
        <taxon>Poales</taxon>
        <taxon>Poaceae</taxon>
        <taxon>PACMAD clade</taxon>
        <taxon>Panicoideae</taxon>
        <taxon>Panicodae</taxon>
        <taxon>Paniceae</taxon>
        <taxon>Melinidinae</taxon>
        <taxon>Urochloa</taxon>
    </lineage>
</organism>
<dbReference type="CDD" id="cd04476">
    <property type="entry name" value="RPA1_DBD_C"/>
    <property type="match status" value="1"/>
</dbReference>
<sequence length="205" mass="23669">MQNQLYECTVTITKLSPNQSWWYLACRLCHSKSYFQGSGYKGYKCSSEKCTCTQTDYRYKLCLMGSDDTFELEFVLFDKKAEQLVGKPVDKLLNIHDKYFIPPEINGLIGQKYTFIVKISAKKSFAKPNSPSFDVQYITHQFGKQPFIPTFQKQEYITTGTSSFATPKHFPALVPIKYKTATEQVYALMNSFVILLAHRTIYSYI</sequence>
<comment type="similarity">
    <text evidence="1">Belongs to the replication factor A protein 1 family.</text>
</comment>
<evidence type="ECO:0000256" key="5">
    <source>
        <dbReference type="ARBA" id="ARBA00023125"/>
    </source>
</evidence>
<dbReference type="SUPFAM" id="SSF50249">
    <property type="entry name" value="Nucleic acid-binding proteins"/>
    <property type="match status" value="1"/>
</dbReference>
<keyword evidence="4" id="KW-0862">Zinc</keyword>
<evidence type="ECO:0000256" key="1">
    <source>
        <dbReference type="ARBA" id="ARBA00005690"/>
    </source>
</evidence>
<proteinExistence type="inferred from homology"/>
<gene>
    <name evidence="7" type="ORF">URODEC1_LOCUS104534</name>
</gene>
<keyword evidence="2" id="KW-0479">Metal-binding</keyword>